<dbReference type="Pfam" id="PF12802">
    <property type="entry name" value="MarR_2"/>
    <property type="match status" value="1"/>
</dbReference>
<dbReference type="InterPro" id="IPR000835">
    <property type="entry name" value="HTH_MarR-typ"/>
</dbReference>
<dbReference type="Gene3D" id="1.10.10.10">
    <property type="entry name" value="Winged helix-like DNA-binding domain superfamily/Winged helix DNA-binding domain"/>
    <property type="match status" value="1"/>
</dbReference>
<evidence type="ECO:0000259" key="1">
    <source>
        <dbReference type="PROSITE" id="PS50995"/>
    </source>
</evidence>
<organism evidence="2">
    <name type="scientific">uncultured Frankineae bacterium</name>
    <dbReference type="NCBI Taxonomy" id="437475"/>
    <lineage>
        <taxon>Bacteria</taxon>
        <taxon>Bacillati</taxon>
        <taxon>Actinomycetota</taxon>
        <taxon>Actinomycetes</taxon>
        <taxon>Frankiales</taxon>
        <taxon>environmental samples</taxon>
    </lineage>
</organism>
<dbReference type="GO" id="GO:0003700">
    <property type="term" value="F:DNA-binding transcription factor activity"/>
    <property type="evidence" value="ECO:0007669"/>
    <property type="project" value="InterPro"/>
</dbReference>
<gene>
    <name evidence="2" type="ORF">AVDCRST_MAG07-2032</name>
</gene>
<dbReference type="InterPro" id="IPR036388">
    <property type="entry name" value="WH-like_DNA-bd_sf"/>
</dbReference>
<sequence>MTRWLDDREQQVWRSWVLASTRLDAHLARRMQVDGDISMPDFAVLVQLSEAPEGRLRAFALGRALQWEKSRLSHHLTRMQRRGLVSRQDCGTDRRGAFVVLEPAGRTALEAAAPPHVEAVREAVFDRLTPDQVDRLGELCSVLLTGLDPDAVCADAAGTTCETGDEAAAEECAQDQ</sequence>
<feature type="domain" description="HTH marR-type" evidence="1">
    <location>
        <begin position="1"/>
        <end position="145"/>
    </location>
</feature>
<dbReference type="SUPFAM" id="SSF46785">
    <property type="entry name" value="Winged helix' DNA-binding domain"/>
    <property type="match status" value="1"/>
</dbReference>
<name>A0A6J4LAN3_9ACTN</name>
<dbReference type="GO" id="GO:0006950">
    <property type="term" value="P:response to stress"/>
    <property type="evidence" value="ECO:0007669"/>
    <property type="project" value="TreeGrafter"/>
</dbReference>
<dbReference type="PANTHER" id="PTHR33164">
    <property type="entry name" value="TRANSCRIPTIONAL REGULATOR, MARR FAMILY"/>
    <property type="match status" value="1"/>
</dbReference>
<dbReference type="SMART" id="SM00347">
    <property type="entry name" value="HTH_MARR"/>
    <property type="match status" value="1"/>
</dbReference>
<dbReference type="InterPro" id="IPR036390">
    <property type="entry name" value="WH_DNA-bd_sf"/>
</dbReference>
<proteinExistence type="predicted"/>
<evidence type="ECO:0000313" key="2">
    <source>
        <dbReference type="EMBL" id="CAA9327104.1"/>
    </source>
</evidence>
<reference evidence="2" key="1">
    <citation type="submission" date="2020-02" db="EMBL/GenBank/DDBJ databases">
        <authorList>
            <person name="Meier V. D."/>
        </authorList>
    </citation>
    <scope>NUCLEOTIDE SEQUENCE</scope>
    <source>
        <strain evidence="2">AVDCRST_MAG07</strain>
    </source>
</reference>
<dbReference type="PANTHER" id="PTHR33164:SF99">
    <property type="entry name" value="MARR FAMILY REGULATORY PROTEIN"/>
    <property type="match status" value="1"/>
</dbReference>
<dbReference type="AlphaFoldDB" id="A0A6J4LAN3"/>
<dbReference type="EMBL" id="CADCUB010000085">
    <property type="protein sequence ID" value="CAA9327104.1"/>
    <property type="molecule type" value="Genomic_DNA"/>
</dbReference>
<protein>
    <submittedName>
        <fullName evidence="2">Transcriptional regulator, MarR family</fullName>
    </submittedName>
</protein>
<dbReference type="InterPro" id="IPR039422">
    <property type="entry name" value="MarR/SlyA-like"/>
</dbReference>
<dbReference type="PROSITE" id="PS50995">
    <property type="entry name" value="HTH_MARR_2"/>
    <property type="match status" value="1"/>
</dbReference>
<accession>A0A6J4LAN3</accession>